<dbReference type="KEGG" id="ggr:HKW67_02480"/>
<dbReference type="SFLD" id="SFLDG00180">
    <property type="entry name" value="muconate_cycloisomerase"/>
    <property type="match status" value="1"/>
</dbReference>
<dbReference type="GO" id="GO:0046872">
    <property type="term" value="F:metal ion binding"/>
    <property type="evidence" value="ECO:0007669"/>
    <property type="project" value="UniProtKB-KW"/>
</dbReference>
<dbReference type="InterPro" id="IPR034593">
    <property type="entry name" value="DgoD-like"/>
</dbReference>
<keyword evidence="3 6" id="KW-0460">Magnesium</keyword>
<dbReference type="PROSITE" id="PS00909">
    <property type="entry name" value="MR_MLE_2"/>
    <property type="match status" value="1"/>
</dbReference>
<proteinExistence type="inferred from homology"/>
<reference evidence="9 10" key="1">
    <citation type="submission" date="2020-05" db="EMBL/GenBank/DDBJ databases">
        <title>Complete genome sequence of Gemmatimonas greenlandica TET16.</title>
        <authorList>
            <person name="Zeng Y."/>
        </authorList>
    </citation>
    <scope>NUCLEOTIDE SEQUENCE [LARGE SCALE GENOMIC DNA]</scope>
    <source>
        <strain evidence="9 10">TET16</strain>
    </source>
</reference>
<feature type="binding site" evidence="6">
    <location>
        <position position="183"/>
    </location>
    <ligand>
        <name>Mg(2+)</name>
        <dbReference type="ChEBI" id="CHEBI:18420"/>
    </ligand>
</feature>
<evidence type="ECO:0000256" key="5">
    <source>
        <dbReference type="PIRSR" id="PIRSR634603-1"/>
    </source>
</evidence>
<dbReference type="PANTHER" id="PTHR48080">
    <property type="entry name" value="D-GALACTONATE DEHYDRATASE-RELATED"/>
    <property type="match status" value="1"/>
</dbReference>
<dbReference type="SMART" id="SM00922">
    <property type="entry name" value="MR_MLE"/>
    <property type="match status" value="1"/>
</dbReference>
<dbReference type="InterPro" id="IPR036849">
    <property type="entry name" value="Enolase-like_C_sf"/>
</dbReference>
<evidence type="ECO:0000256" key="2">
    <source>
        <dbReference type="ARBA" id="ARBA00022723"/>
    </source>
</evidence>
<evidence type="ECO:0000313" key="9">
    <source>
        <dbReference type="EMBL" id="QJR34467.1"/>
    </source>
</evidence>
<evidence type="ECO:0000256" key="7">
    <source>
        <dbReference type="RuleBase" id="RU366006"/>
    </source>
</evidence>
<feature type="binding site" evidence="6">
    <location>
        <position position="232"/>
    </location>
    <ligand>
        <name>Mg(2+)</name>
        <dbReference type="ChEBI" id="CHEBI:18420"/>
    </ligand>
</feature>
<comment type="cofactor">
    <cofactor evidence="6 7">
        <name>Mg(2+)</name>
        <dbReference type="ChEBI" id="CHEBI:18420"/>
    </cofactor>
    <text evidence="6 7">Binds 1 Mg(2+) ion per subunit.</text>
</comment>
<gene>
    <name evidence="9" type="ORF">HKW67_02480</name>
</gene>
<dbReference type="Gene3D" id="3.20.20.120">
    <property type="entry name" value="Enolase-like C-terminal domain"/>
    <property type="match status" value="1"/>
</dbReference>
<organism evidence="9 10">
    <name type="scientific">Gemmatimonas groenlandica</name>
    <dbReference type="NCBI Taxonomy" id="2732249"/>
    <lineage>
        <taxon>Bacteria</taxon>
        <taxon>Pseudomonadati</taxon>
        <taxon>Gemmatimonadota</taxon>
        <taxon>Gemmatimonadia</taxon>
        <taxon>Gemmatimonadales</taxon>
        <taxon>Gemmatimonadaceae</taxon>
        <taxon>Gemmatimonas</taxon>
    </lineage>
</organism>
<dbReference type="InterPro" id="IPR029017">
    <property type="entry name" value="Enolase-like_N"/>
</dbReference>
<keyword evidence="4 7" id="KW-0413">Isomerase</keyword>
<feature type="domain" description="Mandelate racemase/muconate lactonizing enzyme C-terminal" evidence="8">
    <location>
        <begin position="139"/>
        <end position="230"/>
    </location>
</feature>
<evidence type="ECO:0000256" key="3">
    <source>
        <dbReference type="ARBA" id="ARBA00022842"/>
    </source>
</evidence>
<dbReference type="InterPro" id="IPR013341">
    <property type="entry name" value="Mandelate_racemase_N_dom"/>
</dbReference>
<dbReference type="InterPro" id="IPR029065">
    <property type="entry name" value="Enolase_C-like"/>
</dbReference>
<dbReference type="EC" id="5.1.1.-" evidence="7"/>
<feature type="active site" description="Proton acceptor; specific for (R)-substrate epimerization" evidence="5">
    <location>
        <position position="158"/>
    </location>
</feature>
<evidence type="ECO:0000256" key="1">
    <source>
        <dbReference type="ARBA" id="ARBA00008031"/>
    </source>
</evidence>
<dbReference type="CDD" id="cd03319">
    <property type="entry name" value="L-Ala-DL-Glu_epimerase"/>
    <property type="match status" value="1"/>
</dbReference>
<dbReference type="GO" id="GO:0009063">
    <property type="term" value="P:amino acid catabolic process"/>
    <property type="evidence" value="ECO:0007669"/>
    <property type="project" value="InterPro"/>
</dbReference>
<dbReference type="SFLD" id="SFLDS00001">
    <property type="entry name" value="Enolase"/>
    <property type="match status" value="1"/>
</dbReference>
<dbReference type="Pfam" id="PF02746">
    <property type="entry name" value="MR_MLE_N"/>
    <property type="match status" value="1"/>
</dbReference>
<evidence type="ECO:0000256" key="6">
    <source>
        <dbReference type="PIRSR" id="PIRSR634603-3"/>
    </source>
</evidence>
<accession>A0A6M4ILW1</accession>
<evidence type="ECO:0000256" key="4">
    <source>
        <dbReference type="ARBA" id="ARBA00023235"/>
    </source>
</evidence>
<dbReference type="RefSeq" id="WP_171223894.1">
    <property type="nucleotide sequence ID" value="NZ_CP053085.1"/>
</dbReference>
<dbReference type="PANTHER" id="PTHR48080:SF3">
    <property type="entry name" value="ENOLASE SUPERFAMILY MEMBER DDB_G0284701"/>
    <property type="match status" value="1"/>
</dbReference>
<keyword evidence="10" id="KW-1185">Reference proteome</keyword>
<dbReference type="InterPro" id="IPR034603">
    <property type="entry name" value="Dipeptide_epimerase"/>
</dbReference>
<keyword evidence="2 6" id="KW-0479">Metal-binding</keyword>
<dbReference type="SUPFAM" id="SSF51604">
    <property type="entry name" value="Enolase C-terminal domain-like"/>
    <property type="match status" value="1"/>
</dbReference>
<name>A0A6M4ILW1_9BACT</name>
<dbReference type="InterPro" id="IPR018110">
    <property type="entry name" value="Mandel_Rmase/mucon_lact_enz_CS"/>
</dbReference>
<evidence type="ECO:0000259" key="8">
    <source>
        <dbReference type="SMART" id="SM00922"/>
    </source>
</evidence>
<dbReference type="Pfam" id="PF13378">
    <property type="entry name" value="MR_MLE_C"/>
    <property type="match status" value="1"/>
</dbReference>
<protein>
    <recommendedName>
        <fullName evidence="7">Dipeptide epimerase</fullName>
        <ecNumber evidence="7">5.1.1.-</ecNumber>
    </recommendedName>
</protein>
<comment type="similarity">
    <text evidence="1 7">Belongs to the mandelate racemase/muconate lactonizing enzyme family.</text>
</comment>
<dbReference type="AlphaFoldDB" id="A0A6M4ILW1"/>
<dbReference type="EMBL" id="CP053085">
    <property type="protein sequence ID" value="QJR34467.1"/>
    <property type="molecule type" value="Genomic_DNA"/>
</dbReference>
<dbReference type="Proteomes" id="UP000500938">
    <property type="component" value="Chromosome"/>
</dbReference>
<dbReference type="InterPro" id="IPR013342">
    <property type="entry name" value="Mandelate_racemase_C"/>
</dbReference>
<feature type="active site" description="Proton acceptor; specific for (S)-substrate epimerization" evidence="5">
    <location>
        <position position="254"/>
    </location>
</feature>
<evidence type="ECO:0000313" key="10">
    <source>
        <dbReference type="Proteomes" id="UP000500938"/>
    </source>
</evidence>
<dbReference type="GO" id="GO:0016855">
    <property type="term" value="F:racemase and epimerase activity, acting on amino acids and derivatives"/>
    <property type="evidence" value="ECO:0007669"/>
    <property type="project" value="UniProtKB-UniRule"/>
</dbReference>
<sequence length="335" mass="36276">MITGAVAIEQWDLVEPFEIARGVMTAIPLITLMLTDSAGNVGRAEAAGVDYDGETPEMLQAQIEFALPLVVAATSGDTVNDATLQAVQELLPSGGARNAIDCALWDLRAKQSGVPAWQYAALPGLRPLTTVLTLGLGSESDTRRKARAARRYPLLKIKCDADRHIDVVRWVREEHPTARIAVDANQSWNRDLLERVLPPLAALGVEMVEQPVKRFEDAQLDGLQSPLPLAADESCVDRESLAELFGRYQFINIKLDKCGGLTEALKMSNEALVHGLQLMVGNMCGTSLGMAPGFLVGQRCGYVDLDGPLLQTHDRDHAIVFTDGVMQPPTAALWG</sequence>
<feature type="binding site" evidence="6">
    <location>
        <position position="209"/>
    </location>
    <ligand>
        <name>Mg(2+)</name>
        <dbReference type="ChEBI" id="CHEBI:18420"/>
    </ligand>
</feature>
<dbReference type="Gene3D" id="3.30.390.10">
    <property type="entry name" value="Enolase-like, N-terminal domain"/>
    <property type="match status" value="1"/>
</dbReference>
<dbReference type="SUPFAM" id="SSF54826">
    <property type="entry name" value="Enolase N-terminal domain-like"/>
    <property type="match status" value="1"/>
</dbReference>